<protein>
    <recommendedName>
        <fullName evidence="7">Mediator of RNA polymerase II transcription subunit 1</fullName>
    </recommendedName>
    <alternativeName>
        <fullName evidence="7">Mediator complex subunit 1</fullName>
    </alternativeName>
</protein>
<sequence length="676" mass="73295">MTTPTPMMNTPQKQAPASSSPAPRSVPAMVNFDSPAAFGLLAEGGVGMGISMSGMGMSSLGFTASAMGRADEDERRRRLQSIISTLKSRPGRVGPKGILDLCQTEGLSAVEESGVLVLQIGNESLCEIPVRNGEVVPEEVALGINGDEHDYAATASKILGDSLKPLPGMAKINVSLERFAHNLEKLLRIDHLSGPQNGGLSCYKAIFGVYTSLKKLFDHEKKAAMALRDSGDPLASYKAEREVLCKKSGRPRLNAGGRLGLSLEYWMDRRHVLPSHGKGKEAMDIDSQPANNNPEDDDTKMHQIYALTLECESAPASPFSSIRISDAWISDTVEKAPDAPDSDITNLLLNKPTLDWQDPPPTYLPSALPEGEHEALNLDNATGRLPNIRFVAKLSPPLVVPLLVFNYIQQSLNFGTSNDIRVGTFADLALKAGDPDPAMTGAQAEPTYEMRAEKKTLVLGEDGKEEEHRHDNWLYFPRTDYCVVIDSLPFSHPRQLVELLPTLRQYAFTTSLLSQTFGGTAQSLPSTKQPPSSGPRSQSRSKQNLGNDQKEPAVRLDVSVALASNGGPQLRVDIPAANAGSLSADDILACLTDERVTGKRVTLVVDVQSNADLVIKPQNLPTNGTDTTMSDNDKDEKQNVQQQDASVKRLARALEVCMDLGIWVEWVKKTMLAEGR</sequence>
<dbReference type="AlphaFoldDB" id="A0A6A6VJY2"/>
<keyword evidence="4 7" id="KW-0010">Activator</keyword>
<organism evidence="10 11">
    <name type="scientific">Sporormia fimetaria CBS 119925</name>
    <dbReference type="NCBI Taxonomy" id="1340428"/>
    <lineage>
        <taxon>Eukaryota</taxon>
        <taxon>Fungi</taxon>
        <taxon>Dikarya</taxon>
        <taxon>Ascomycota</taxon>
        <taxon>Pezizomycotina</taxon>
        <taxon>Dothideomycetes</taxon>
        <taxon>Pleosporomycetidae</taxon>
        <taxon>Pleosporales</taxon>
        <taxon>Sporormiaceae</taxon>
        <taxon>Sporormia</taxon>
    </lineage>
</organism>
<dbReference type="GO" id="GO:0016592">
    <property type="term" value="C:mediator complex"/>
    <property type="evidence" value="ECO:0007669"/>
    <property type="project" value="InterPro"/>
</dbReference>
<dbReference type="InterPro" id="IPR019680">
    <property type="entry name" value="Mediator_Med1"/>
</dbReference>
<keyword evidence="11" id="KW-1185">Reference proteome</keyword>
<comment type="subcellular location">
    <subcellularLocation>
        <location evidence="1 7">Nucleus</location>
    </subcellularLocation>
</comment>
<evidence type="ECO:0000259" key="9">
    <source>
        <dbReference type="Pfam" id="PF10744"/>
    </source>
</evidence>
<gene>
    <name evidence="10" type="ORF">M011DRAFT_397750</name>
</gene>
<dbReference type="GO" id="GO:0045944">
    <property type="term" value="P:positive regulation of transcription by RNA polymerase II"/>
    <property type="evidence" value="ECO:0007669"/>
    <property type="project" value="UniProtKB-ARBA"/>
</dbReference>
<dbReference type="PANTHER" id="PTHR35041">
    <property type="entry name" value="MEDIATOR OF RNA POLYMERASE II TRANSCRIPTION SUBUNIT 1"/>
    <property type="match status" value="1"/>
</dbReference>
<evidence type="ECO:0000256" key="5">
    <source>
        <dbReference type="ARBA" id="ARBA00023163"/>
    </source>
</evidence>
<dbReference type="Pfam" id="PF10744">
    <property type="entry name" value="Med1"/>
    <property type="match status" value="1"/>
</dbReference>
<feature type="region of interest" description="Disordered" evidence="8">
    <location>
        <begin position="1"/>
        <end position="25"/>
    </location>
</feature>
<evidence type="ECO:0000313" key="11">
    <source>
        <dbReference type="Proteomes" id="UP000799440"/>
    </source>
</evidence>
<evidence type="ECO:0000256" key="6">
    <source>
        <dbReference type="ARBA" id="ARBA00023242"/>
    </source>
</evidence>
<keyword evidence="5 7" id="KW-0804">Transcription</keyword>
<evidence type="ECO:0000256" key="2">
    <source>
        <dbReference type="ARBA" id="ARBA00006210"/>
    </source>
</evidence>
<evidence type="ECO:0000313" key="10">
    <source>
        <dbReference type="EMBL" id="KAF2750034.1"/>
    </source>
</evidence>
<keyword evidence="6 7" id="KW-0539">Nucleus</keyword>
<feature type="region of interest" description="Disordered" evidence="8">
    <location>
        <begin position="616"/>
        <end position="642"/>
    </location>
</feature>
<feature type="compositionally biased region" description="Polar residues" evidence="8">
    <location>
        <begin position="619"/>
        <end position="630"/>
    </location>
</feature>
<dbReference type="Proteomes" id="UP000799440">
    <property type="component" value="Unassembled WGS sequence"/>
</dbReference>
<dbReference type="OrthoDB" id="5310959at2759"/>
<accession>A0A6A6VJY2</accession>
<evidence type="ECO:0000256" key="3">
    <source>
        <dbReference type="ARBA" id="ARBA00023015"/>
    </source>
</evidence>
<reference evidence="10" key="1">
    <citation type="journal article" date="2020" name="Stud. Mycol.">
        <title>101 Dothideomycetes genomes: a test case for predicting lifestyles and emergence of pathogens.</title>
        <authorList>
            <person name="Haridas S."/>
            <person name="Albert R."/>
            <person name="Binder M."/>
            <person name="Bloem J."/>
            <person name="Labutti K."/>
            <person name="Salamov A."/>
            <person name="Andreopoulos B."/>
            <person name="Baker S."/>
            <person name="Barry K."/>
            <person name="Bills G."/>
            <person name="Bluhm B."/>
            <person name="Cannon C."/>
            <person name="Castanera R."/>
            <person name="Culley D."/>
            <person name="Daum C."/>
            <person name="Ezra D."/>
            <person name="Gonzalez J."/>
            <person name="Henrissat B."/>
            <person name="Kuo A."/>
            <person name="Liang C."/>
            <person name="Lipzen A."/>
            <person name="Lutzoni F."/>
            <person name="Magnuson J."/>
            <person name="Mondo S."/>
            <person name="Nolan M."/>
            <person name="Ohm R."/>
            <person name="Pangilinan J."/>
            <person name="Park H.-J."/>
            <person name="Ramirez L."/>
            <person name="Alfaro M."/>
            <person name="Sun H."/>
            <person name="Tritt A."/>
            <person name="Yoshinaga Y."/>
            <person name="Zwiers L.-H."/>
            <person name="Turgeon B."/>
            <person name="Goodwin S."/>
            <person name="Spatafora J."/>
            <person name="Crous P."/>
            <person name="Grigoriev I."/>
        </authorList>
    </citation>
    <scope>NUCLEOTIDE SEQUENCE</scope>
    <source>
        <strain evidence="10">CBS 119925</strain>
    </source>
</reference>
<comment type="function">
    <text evidence="7">Component of the Mediator complex, a coactivator involved in the regulated transcription of nearly all RNA polymerase II-dependent genes. Mediator functions as a bridge to convey information from gene-specific regulatory proteins to the basal RNA polymerase II transcription machinery. Mediator is recruited to promoters by direct interactions with regulatory proteins and serves as a scaffold for the assembly of a functional preinitiation complex with RNA polymerase II and the general transcription factors.</text>
</comment>
<dbReference type="EMBL" id="MU006565">
    <property type="protein sequence ID" value="KAF2750034.1"/>
    <property type="molecule type" value="Genomic_DNA"/>
</dbReference>
<evidence type="ECO:0000256" key="1">
    <source>
        <dbReference type="ARBA" id="ARBA00004123"/>
    </source>
</evidence>
<evidence type="ECO:0000256" key="8">
    <source>
        <dbReference type="SAM" id="MobiDB-lite"/>
    </source>
</evidence>
<feature type="compositionally biased region" description="Low complexity" evidence="8">
    <location>
        <begin position="529"/>
        <end position="543"/>
    </location>
</feature>
<feature type="region of interest" description="Disordered" evidence="8">
    <location>
        <begin position="519"/>
        <end position="552"/>
    </location>
</feature>
<dbReference type="GO" id="GO:0003712">
    <property type="term" value="F:transcription coregulator activity"/>
    <property type="evidence" value="ECO:0007669"/>
    <property type="project" value="InterPro"/>
</dbReference>
<dbReference type="PANTHER" id="PTHR35041:SF4">
    <property type="entry name" value="MEDIATOR OF RNA POLYMERASE II TRANSCRIPTION SUBUNIT 1"/>
    <property type="match status" value="1"/>
</dbReference>
<proteinExistence type="inferred from homology"/>
<evidence type="ECO:0000256" key="4">
    <source>
        <dbReference type="ARBA" id="ARBA00023159"/>
    </source>
</evidence>
<name>A0A6A6VJY2_9PLEO</name>
<feature type="domain" description="Mediator complex subunit Med1" evidence="9">
    <location>
        <begin position="80"/>
        <end position="517"/>
    </location>
</feature>
<evidence type="ECO:0000256" key="7">
    <source>
        <dbReference type="RuleBase" id="RU364059"/>
    </source>
</evidence>
<feature type="region of interest" description="Disordered" evidence="8">
    <location>
        <begin position="276"/>
        <end position="295"/>
    </location>
</feature>
<comment type="similarity">
    <text evidence="2 7">Belongs to the Mediator complex subunit 1 family.</text>
</comment>
<keyword evidence="3 7" id="KW-0805">Transcription regulation</keyword>